<gene>
    <name evidence="1" type="ORF">A33O_02673</name>
</gene>
<dbReference type="PATRIC" id="fig|1189611.3.peg.545"/>
<accession>I5C699</accession>
<evidence type="ECO:0000313" key="1">
    <source>
        <dbReference type="EMBL" id="EIM77351.1"/>
    </source>
</evidence>
<evidence type="ECO:0000313" key="2">
    <source>
        <dbReference type="Proteomes" id="UP000004622"/>
    </source>
</evidence>
<sequence length="66" mass="7474">MESYSNFISYHSARQMKPADGYETKIAINGRVPVMPAPVTLAGRIDDGGLSRLPDWHSKVTMWRYC</sequence>
<comment type="caution">
    <text evidence="1">The sequence shown here is derived from an EMBL/GenBank/DDBJ whole genome shotgun (WGS) entry which is preliminary data.</text>
</comment>
<reference evidence="1 2" key="1">
    <citation type="journal article" date="2012" name="J. Bacteriol.">
        <title>Genome Sequence of Nitratireductor aquibiodomus Strain RA22.</title>
        <authorList>
            <person name="Singh A."/>
            <person name="Jangir P.K."/>
            <person name="Kumari C."/>
            <person name="Sharma R."/>
        </authorList>
    </citation>
    <scope>NUCLEOTIDE SEQUENCE [LARGE SCALE GENOMIC DNA]</scope>
    <source>
        <strain evidence="1 2">RA22</strain>
    </source>
</reference>
<protein>
    <submittedName>
        <fullName evidence="1">Uncharacterized protein</fullName>
    </submittedName>
</protein>
<dbReference type="AlphaFoldDB" id="I5C699"/>
<organism evidence="1 2">
    <name type="scientific">Nitratireductor aquibiodomus RA22</name>
    <dbReference type="NCBI Taxonomy" id="1189611"/>
    <lineage>
        <taxon>Bacteria</taxon>
        <taxon>Pseudomonadati</taxon>
        <taxon>Pseudomonadota</taxon>
        <taxon>Alphaproteobacteria</taxon>
        <taxon>Hyphomicrobiales</taxon>
        <taxon>Phyllobacteriaceae</taxon>
        <taxon>Nitratireductor</taxon>
    </lineage>
</organism>
<name>I5C699_9HYPH</name>
<dbReference type="Proteomes" id="UP000004622">
    <property type="component" value="Unassembled WGS sequence"/>
</dbReference>
<proteinExistence type="predicted"/>
<dbReference type="EMBL" id="AJXZ01000005">
    <property type="protein sequence ID" value="EIM77351.1"/>
    <property type="molecule type" value="Genomic_DNA"/>
</dbReference>